<reference evidence="2" key="2">
    <citation type="submission" date="2024-02" db="EMBL/GenBank/DDBJ databases">
        <title>Comparative genomics of Cryptococcus and Kwoniella reveals pathogenesis evolution and contrasting modes of karyotype evolution via chromosome fusion or intercentromeric recombination.</title>
        <authorList>
            <person name="Coelho M.A."/>
            <person name="David-Palma M."/>
            <person name="Shea T."/>
            <person name="Bowers K."/>
            <person name="McGinley-Smith S."/>
            <person name="Mohammad A.W."/>
            <person name="Gnirke A."/>
            <person name="Yurkov A.M."/>
            <person name="Nowrousian M."/>
            <person name="Sun S."/>
            <person name="Cuomo C.A."/>
            <person name="Heitman J."/>
        </authorList>
    </citation>
    <scope>NUCLEOTIDE SEQUENCE</scope>
    <source>
        <strain evidence="2">CBS 10117</strain>
    </source>
</reference>
<feature type="region of interest" description="Disordered" evidence="1">
    <location>
        <begin position="1"/>
        <end position="91"/>
    </location>
</feature>
<dbReference type="RefSeq" id="XP_065824296.1">
    <property type="nucleotide sequence ID" value="XM_065968224.1"/>
</dbReference>
<proteinExistence type="predicted"/>
<evidence type="ECO:0000313" key="2">
    <source>
        <dbReference type="EMBL" id="WWC58376.1"/>
    </source>
</evidence>
<protein>
    <submittedName>
        <fullName evidence="2">Uncharacterized protein</fullName>
    </submittedName>
</protein>
<organism evidence="2 3">
    <name type="scientific">Kwoniella dejecticola CBS 10117</name>
    <dbReference type="NCBI Taxonomy" id="1296121"/>
    <lineage>
        <taxon>Eukaryota</taxon>
        <taxon>Fungi</taxon>
        <taxon>Dikarya</taxon>
        <taxon>Basidiomycota</taxon>
        <taxon>Agaricomycotina</taxon>
        <taxon>Tremellomycetes</taxon>
        <taxon>Tremellales</taxon>
        <taxon>Cryptococcaceae</taxon>
        <taxon>Kwoniella</taxon>
    </lineage>
</organism>
<sequence>MEPEQQTERTSRLSVSGMKNWIKDHSPSRSRSRSPLRSGATSGTEKQMEKQNTMEKTSAQASEHSCNNSTVESVKPSWYNSMAGPLDDLSGPPIGLSADERLIERRGVSAWYVFCTLRTPTWEVKQSMAEYRKPLAAADAETETKAEARGR</sequence>
<dbReference type="KEGG" id="kdj:28964619"/>
<keyword evidence="3" id="KW-1185">Reference proteome</keyword>
<evidence type="ECO:0000313" key="3">
    <source>
        <dbReference type="Proteomes" id="UP000078595"/>
    </source>
</evidence>
<dbReference type="Proteomes" id="UP000078595">
    <property type="component" value="Chromosome 1"/>
</dbReference>
<feature type="compositionally biased region" description="Basic and acidic residues" evidence="1">
    <location>
        <begin position="1"/>
        <end position="11"/>
    </location>
</feature>
<feature type="compositionally biased region" description="Polar residues" evidence="1">
    <location>
        <begin position="54"/>
        <end position="72"/>
    </location>
</feature>
<gene>
    <name evidence="2" type="ORF">I303_100916</name>
</gene>
<accession>A0AAJ8KIZ0</accession>
<dbReference type="EMBL" id="CP144530">
    <property type="protein sequence ID" value="WWC58376.1"/>
    <property type="molecule type" value="Genomic_DNA"/>
</dbReference>
<dbReference type="AlphaFoldDB" id="A0AAJ8KIZ0"/>
<reference evidence="2" key="1">
    <citation type="submission" date="2013-07" db="EMBL/GenBank/DDBJ databases">
        <authorList>
            <consortium name="The Broad Institute Genome Sequencing Platform"/>
            <person name="Cuomo C."/>
            <person name="Litvintseva A."/>
            <person name="Chen Y."/>
            <person name="Heitman J."/>
            <person name="Sun S."/>
            <person name="Springer D."/>
            <person name="Dromer F."/>
            <person name="Young S.K."/>
            <person name="Zeng Q."/>
            <person name="Gargeya S."/>
            <person name="Fitzgerald M."/>
            <person name="Abouelleil A."/>
            <person name="Alvarado L."/>
            <person name="Berlin A.M."/>
            <person name="Chapman S.B."/>
            <person name="Dewar J."/>
            <person name="Goldberg J."/>
            <person name="Griggs A."/>
            <person name="Gujja S."/>
            <person name="Hansen M."/>
            <person name="Howarth C."/>
            <person name="Imamovic A."/>
            <person name="Larimer J."/>
            <person name="McCowan C."/>
            <person name="Murphy C."/>
            <person name="Pearson M."/>
            <person name="Priest M."/>
            <person name="Roberts A."/>
            <person name="Saif S."/>
            <person name="Shea T."/>
            <person name="Sykes S."/>
            <person name="Wortman J."/>
            <person name="Nusbaum C."/>
            <person name="Birren B."/>
        </authorList>
    </citation>
    <scope>NUCLEOTIDE SEQUENCE</scope>
    <source>
        <strain evidence="2">CBS 10117</strain>
    </source>
</reference>
<dbReference type="GeneID" id="28964619"/>
<name>A0AAJ8KIZ0_9TREE</name>
<evidence type="ECO:0000256" key="1">
    <source>
        <dbReference type="SAM" id="MobiDB-lite"/>
    </source>
</evidence>